<dbReference type="PANTHER" id="PTHR43546">
    <property type="entry name" value="UPF0173 METAL-DEPENDENT HYDROLASE MJ1163-RELATED"/>
    <property type="match status" value="1"/>
</dbReference>
<dbReference type="InterPro" id="IPR050114">
    <property type="entry name" value="UPF0173_UPF0282_UlaG_hydrolase"/>
</dbReference>
<dbReference type="EMBL" id="SSOB01000001">
    <property type="protein sequence ID" value="THF84635.1"/>
    <property type="molecule type" value="Genomic_DNA"/>
</dbReference>
<evidence type="ECO:0000256" key="1">
    <source>
        <dbReference type="ARBA" id="ARBA00034221"/>
    </source>
</evidence>
<keyword evidence="5" id="KW-0378">Hydrolase</keyword>
<organism evidence="5 6">
    <name type="scientific">Cohnella fermenti</name>
    <dbReference type="NCBI Taxonomy" id="2565925"/>
    <lineage>
        <taxon>Bacteria</taxon>
        <taxon>Bacillati</taxon>
        <taxon>Bacillota</taxon>
        <taxon>Bacilli</taxon>
        <taxon>Bacillales</taxon>
        <taxon>Paenibacillaceae</taxon>
        <taxon>Cohnella</taxon>
    </lineage>
</organism>
<keyword evidence="6" id="KW-1185">Reference proteome</keyword>
<proteinExistence type="predicted"/>
<evidence type="ECO:0000259" key="4">
    <source>
        <dbReference type="SMART" id="SM00849"/>
    </source>
</evidence>
<comment type="function">
    <text evidence="2">Counteracts the endogenous Pycsar antiviral defense system. Phosphodiesterase that enables metal-dependent hydrolysis of host cyclic nucleotide Pycsar defense signals such as cCMP and cUMP.</text>
</comment>
<dbReference type="InterPro" id="IPR001279">
    <property type="entry name" value="Metallo-B-lactamas"/>
</dbReference>
<dbReference type="GO" id="GO:0016787">
    <property type="term" value="F:hydrolase activity"/>
    <property type="evidence" value="ECO:0007669"/>
    <property type="project" value="UniProtKB-KW"/>
</dbReference>
<dbReference type="InterPro" id="IPR036866">
    <property type="entry name" value="RibonucZ/Hydroxyglut_hydro"/>
</dbReference>
<evidence type="ECO:0000256" key="3">
    <source>
        <dbReference type="ARBA" id="ARBA00048505"/>
    </source>
</evidence>
<comment type="catalytic activity">
    <reaction evidence="3">
        <text>3',5'-cyclic UMP + H2O = UMP + H(+)</text>
        <dbReference type="Rhea" id="RHEA:70575"/>
        <dbReference type="ChEBI" id="CHEBI:15377"/>
        <dbReference type="ChEBI" id="CHEBI:15378"/>
        <dbReference type="ChEBI" id="CHEBI:57865"/>
        <dbReference type="ChEBI" id="CHEBI:184387"/>
    </reaction>
    <physiologicalReaction direction="left-to-right" evidence="3">
        <dbReference type="Rhea" id="RHEA:70576"/>
    </physiologicalReaction>
</comment>
<feature type="domain" description="Metallo-beta-lactamase" evidence="4">
    <location>
        <begin position="42"/>
        <end position="239"/>
    </location>
</feature>
<dbReference type="AlphaFoldDB" id="A0A4S4CF42"/>
<gene>
    <name evidence="5" type="ORF">E6C55_01260</name>
</gene>
<accession>A0A4S4CF42</accession>
<reference evidence="5 6" key="1">
    <citation type="submission" date="2019-04" db="EMBL/GenBank/DDBJ databases">
        <title>Cohnella sp. nov. isolated from preserved vegetables.</title>
        <authorList>
            <person name="Lin S.-Y."/>
            <person name="Hung M.-H."/>
            <person name="Young C.-C."/>
        </authorList>
    </citation>
    <scope>NUCLEOTIDE SEQUENCE [LARGE SCALE GENOMIC DNA]</scope>
    <source>
        <strain evidence="5 6">CC-MHH1044</strain>
    </source>
</reference>
<dbReference type="OrthoDB" id="9800061at2"/>
<evidence type="ECO:0000313" key="5">
    <source>
        <dbReference type="EMBL" id="THF84635.1"/>
    </source>
</evidence>
<protein>
    <submittedName>
        <fullName evidence="5">MBL fold metallo-hydrolase</fullName>
    </submittedName>
</protein>
<dbReference type="SMART" id="SM00849">
    <property type="entry name" value="Lactamase_B"/>
    <property type="match status" value="1"/>
</dbReference>
<dbReference type="Pfam" id="PF12706">
    <property type="entry name" value="Lactamase_B_2"/>
    <property type="match status" value="1"/>
</dbReference>
<comment type="catalytic activity">
    <reaction evidence="1">
        <text>3',5'-cyclic CMP + H2O = CMP + H(+)</text>
        <dbReference type="Rhea" id="RHEA:72675"/>
        <dbReference type="ChEBI" id="CHEBI:15377"/>
        <dbReference type="ChEBI" id="CHEBI:15378"/>
        <dbReference type="ChEBI" id="CHEBI:58003"/>
        <dbReference type="ChEBI" id="CHEBI:60377"/>
    </reaction>
    <physiologicalReaction direction="left-to-right" evidence="1">
        <dbReference type="Rhea" id="RHEA:72676"/>
    </physiologicalReaction>
</comment>
<evidence type="ECO:0000256" key="2">
    <source>
        <dbReference type="ARBA" id="ARBA00034301"/>
    </source>
</evidence>
<evidence type="ECO:0000313" key="6">
    <source>
        <dbReference type="Proteomes" id="UP000310636"/>
    </source>
</evidence>
<dbReference type="Gene3D" id="3.60.15.10">
    <property type="entry name" value="Ribonuclease Z/Hydroxyacylglutathione hydrolase-like"/>
    <property type="match status" value="1"/>
</dbReference>
<comment type="caution">
    <text evidence="5">The sequence shown here is derived from an EMBL/GenBank/DDBJ whole genome shotgun (WGS) entry which is preliminary data.</text>
</comment>
<name>A0A4S4CF42_9BACL</name>
<dbReference type="SUPFAM" id="SSF56281">
    <property type="entry name" value="Metallo-hydrolase/oxidoreductase"/>
    <property type="match status" value="1"/>
</dbReference>
<dbReference type="Proteomes" id="UP000310636">
    <property type="component" value="Unassembled WGS sequence"/>
</dbReference>
<sequence>MGQVVQDSGREVERGSLSMNSLLCEIQGLTVDPGRLAVWSLGQAGYACKLPTGRVVLIDPYVTDYCGRQLGSAFKRLYPSPIGPGELARLPIAAYLMTHHHEDHLDADCIRELLEEDFPFYGPPETVRRLRELGVDEKRCHSLAEGGGATLRDCAIRAVHADHGELAPDAIGIIIQSERKIVYHMGDTCLREERLRDSVADTRVDLLIAPINGKYGNMNEVEAARAVQIANPAFAAPCHFWLLPGNSGGDPLRFMEAVTEWAPRTTPFLFRQGEMLLL</sequence>